<feature type="transmembrane region" description="Helical" evidence="12">
    <location>
        <begin position="173"/>
        <end position="196"/>
    </location>
</feature>
<feature type="domain" description="K+ potassium transporter integral membrane" evidence="13">
    <location>
        <begin position="15"/>
        <end position="466"/>
    </location>
</feature>
<dbReference type="AlphaFoldDB" id="A0A848FYA2"/>
<feature type="transmembrane region" description="Helical" evidence="12">
    <location>
        <begin position="102"/>
        <end position="123"/>
    </location>
</feature>
<comment type="function">
    <text evidence="12">Transport of potassium into the cell. Likely operates as a K(+):H(+) symporter.</text>
</comment>
<evidence type="ECO:0000313" key="16">
    <source>
        <dbReference type="Proteomes" id="UP000580043"/>
    </source>
</evidence>
<feature type="transmembrane region" description="Helical" evidence="12">
    <location>
        <begin position="249"/>
        <end position="269"/>
    </location>
</feature>
<evidence type="ECO:0000256" key="8">
    <source>
        <dbReference type="ARBA" id="ARBA00022958"/>
    </source>
</evidence>
<evidence type="ECO:0000256" key="1">
    <source>
        <dbReference type="ARBA" id="ARBA00004141"/>
    </source>
</evidence>
<evidence type="ECO:0000256" key="2">
    <source>
        <dbReference type="ARBA" id="ARBA00007019"/>
    </source>
</evidence>
<evidence type="ECO:0000256" key="9">
    <source>
        <dbReference type="ARBA" id="ARBA00022989"/>
    </source>
</evidence>
<dbReference type="Pfam" id="PF02705">
    <property type="entry name" value="K_trans"/>
    <property type="match status" value="1"/>
</dbReference>
<dbReference type="GO" id="GO:0015079">
    <property type="term" value="F:potassium ion transmembrane transporter activity"/>
    <property type="evidence" value="ECO:0007669"/>
    <property type="project" value="UniProtKB-UniRule"/>
</dbReference>
<feature type="transmembrane region" description="Helical" evidence="12">
    <location>
        <begin position="367"/>
        <end position="392"/>
    </location>
</feature>
<keyword evidence="10 12" id="KW-0406">Ion transport</keyword>
<feature type="transmembrane region" description="Helical" evidence="12">
    <location>
        <begin position="341"/>
        <end position="361"/>
    </location>
</feature>
<evidence type="ECO:0000256" key="5">
    <source>
        <dbReference type="ARBA" id="ARBA00022538"/>
    </source>
</evidence>
<dbReference type="GO" id="GO:0005886">
    <property type="term" value="C:plasma membrane"/>
    <property type="evidence" value="ECO:0007669"/>
    <property type="project" value="UniProtKB-SubCell"/>
</dbReference>
<proteinExistence type="inferred from homology"/>
<keyword evidence="4 12" id="KW-1003">Cell membrane</keyword>
<reference evidence="15 16" key="1">
    <citation type="submission" date="2020-04" db="EMBL/GenBank/DDBJ databases">
        <title>Zoogloea sp. G-4-1-14 isolated from soil.</title>
        <authorList>
            <person name="Dahal R.H."/>
        </authorList>
    </citation>
    <scope>NUCLEOTIDE SEQUENCE [LARGE SCALE GENOMIC DNA]</scope>
    <source>
        <strain evidence="15 16">G-4-1-14</strain>
    </source>
</reference>
<keyword evidence="7 12" id="KW-0769">Symport</keyword>
<evidence type="ECO:0000256" key="6">
    <source>
        <dbReference type="ARBA" id="ARBA00022692"/>
    </source>
</evidence>
<dbReference type="GO" id="GO:0015293">
    <property type="term" value="F:symporter activity"/>
    <property type="evidence" value="ECO:0007669"/>
    <property type="project" value="UniProtKB-UniRule"/>
</dbReference>
<keyword evidence="16" id="KW-1185">Reference proteome</keyword>
<comment type="catalytic activity">
    <reaction evidence="12">
        <text>K(+)(in) + H(+)(in) = K(+)(out) + H(+)(out)</text>
        <dbReference type="Rhea" id="RHEA:28490"/>
        <dbReference type="ChEBI" id="CHEBI:15378"/>
        <dbReference type="ChEBI" id="CHEBI:29103"/>
    </reaction>
</comment>
<comment type="subcellular location">
    <subcellularLocation>
        <location evidence="12">Cell membrane</location>
        <topology evidence="12">Multi-pass membrane protein</topology>
    </subcellularLocation>
    <subcellularLocation>
        <location evidence="1">Membrane</location>
        <topology evidence="1">Multi-pass membrane protein</topology>
    </subcellularLocation>
</comment>
<dbReference type="PANTHER" id="PTHR30540">
    <property type="entry name" value="OSMOTIC STRESS POTASSIUM TRANSPORTER"/>
    <property type="match status" value="1"/>
</dbReference>
<feature type="transmembrane region" description="Helical" evidence="12">
    <location>
        <begin position="289"/>
        <end position="320"/>
    </location>
</feature>
<dbReference type="PANTHER" id="PTHR30540:SF79">
    <property type="entry name" value="LOW AFFINITY POTASSIUM TRANSPORT SYSTEM PROTEIN KUP"/>
    <property type="match status" value="1"/>
</dbReference>
<keyword evidence="11 12" id="KW-0472">Membrane</keyword>
<dbReference type="RefSeq" id="WP_169144555.1">
    <property type="nucleotide sequence ID" value="NZ_JABBGA010000002.1"/>
</dbReference>
<accession>A0A848FYA2</accession>
<dbReference type="HAMAP" id="MF_01522">
    <property type="entry name" value="Kup"/>
    <property type="match status" value="1"/>
</dbReference>
<evidence type="ECO:0000256" key="10">
    <source>
        <dbReference type="ARBA" id="ARBA00023065"/>
    </source>
</evidence>
<evidence type="ECO:0000256" key="12">
    <source>
        <dbReference type="HAMAP-Rule" id="MF_01522"/>
    </source>
</evidence>
<comment type="similarity">
    <text evidence="2 12">Belongs to the HAK/KUP transporter (TC 2.A.72) family.</text>
</comment>
<evidence type="ECO:0000313" key="15">
    <source>
        <dbReference type="EMBL" id="NML24917.1"/>
    </source>
</evidence>
<evidence type="ECO:0000256" key="3">
    <source>
        <dbReference type="ARBA" id="ARBA00022448"/>
    </source>
</evidence>
<dbReference type="Proteomes" id="UP000580043">
    <property type="component" value="Unassembled WGS sequence"/>
</dbReference>
<evidence type="ECO:0000256" key="11">
    <source>
        <dbReference type="ARBA" id="ARBA00023136"/>
    </source>
</evidence>
<evidence type="ECO:0000259" key="13">
    <source>
        <dbReference type="Pfam" id="PF02705"/>
    </source>
</evidence>
<name>A0A848FYA2_9RHOO</name>
<keyword evidence="5 12" id="KW-0633">Potassium transport</keyword>
<dbReference type="InterPro" id="IPR053952">
    <property type="entry name" value="K_trans_C"/>
</dbReference>
<keyword evidence="8 12" id="KW-0630">Potassium</keyword>
<protein>
    <recommendedName>
        <fullName evidence="12">Probable potassium transport system protein Kup</fullName>
    </recommendedName>
</protein>
<dbReference type="InterPro" id="IPR023051">
    <property type="entry name" value="Kup"/>
</dbReference>
<evidence type="ECO:0000259" key="14">
    <source>
        <dbReference type="Pfam" id="PF22776"/>
    </source>
</evidence>
<feature type="transmembrane region" description="Helical" evidence="12">
    <location>
        <begin position="399"/>
        <end position="416"/>
    </location>
</feature>
<keyword evidence="9 12" id="KW-1133">Transmembrane helix</keyword>
<evidence type="ECO:0000256" key="4">
    <source>
        <dbReference type="ARBA" id="ARBA00022475"/>
    </source>
</evidence>
<evidence type="ECO:0000256" key="7">
    <source>
        <dbReference type="ARBA" id="ARBA00022847"/>
    </source>
</evidence>
<feature type="transmembrane region" description="Helical" evidence="12">
    <location>
        <begin position="428"/>
        <end position="444"/>
    </location>
</feature>
<feature type="transmembrane region" description="Helical" evidence="12">
    <location>
        <begin position="49"/>
        <end position="69"/>
    </location>
</feature>
<sequence length="624" mass="67430">MQNPHSESRSSVAGLALAALGVVYGDIGTSPLYAFKEAFSGSHGIDPSEAHVLATLSAFFWAVLVVVSLKYVWVVLRFDNEGEGGVLALTALARRVARSPRLAMLAVGGGIFAAALFYGDAIITPAISVLSAVEGLSVATPHLEHYVVPITVGILIGLFMIQKHGTGQVGRFFGPVTVIWFLALAAMGVASIVQTPDVLRALDPRYAIRFAADEPHLAFILLSAVFLSLTGGEALYADMGHFGARPVRLAWYCLVWPSLVLNYFGQGALVLREPVAIENPFYLLAPDWFLLPLVGLATLATVIASQATITGAYSMTLQATRLGYLPRLRILHTSDTERGQIYIPSVNWLMLVAVIVLVLQFRSSGALAAAYGIAVSGTMIITTLLTGFVVLTAEGRLRIGLLVALAAFGLIETLFFSSNLTKLGEGGWLPMVLGAILFLLLTTWKEGTRLVAEQRCQIDVPMDGFIKGPLPDVPHVFGTAVYLTSEPSLVPSALFHNLKHFKVMHERTVFLHVVNENIPRVSDDERVEVTQPAPGIYNVDARFGFREEPDVPAALALAAKFGLELEPMATTYFVARSTIVDGPGKLPRWRCSIFAWMVRQSEGSGTYFKLPANQVVELGTQVIL</sequence>
<dbReference type="EMBL" id="JABBGA010000002">
    <property type="protein sequence ID" value="NML24917.1"/>
    <property type="molecule type" value="Genomic_DNA"/>
</dbReference>
<gene>
    <name evidence="12" type="primary">kup</name>
    <name evidence="15" type="ORF">HHL15_04150</name>
</gene>
<dbReference type="InterPro" id="IPR053951">
    <property type="entry name" value="K_trans_N"/>
</dbReference>
<dbReference type="InterPro" id="IPR003855">
    <property type="entry name" value="K+_transporter"/>
</dbReference>
<organism evidence="15 16">
    <name type="scientific">Zoogloea dura</name>
    <dbReference type="NCBI Taxonomy" id="2728840"/>
    <lineage>
        <taxon>Bacteria</taxon>
        <taxon>Pseudomonadati</taxon>
        <taxon>Pseudomonadota</taxon>
        <taxon>Betaproteobacteria</taxon>
        <taxon>Rhodocyclales</taxon>
        <taxon>Zoogloeaceae</taxon>
        <taxon>Zoogloea</taxon>
    </lineage>
</organism>
<feature type="domain" description="K+ potassium transporter C-terminal" evidence="14">
    <location>
        <begin position="478"/>
        <end position="623"/>
    </location>
</feature>
<dbReference type="Pfam" id="PF22776">
    <property type="entry name" value="K_trans_C"/>
    <property type="match status" value="1"/>
</dbReference>
<feature type="transmembrane region" description="Helical" evidence="12">
    <location>
        <begin position="216"/>
        <end position="237"/>
    </location>
</feature>
<keyword evidence="3 12" id="KW-0813">Transport</keyword>
<keyword evidence="6 12" id="KW-0812">Transmembrane</keyword>
<feature type="transmembrane region" description="Helical" evidence="12">
    <location>
        <begin position="143"/>
        <end position="161"/>
    </location>
</feature>
<comment type="caution">
    <text evidence="15">The sequence shown here is derived from an EMBL/GenBank/DDBJ whole genome shotgun (WGS) entry which is preliminary data.</text>
</comment>